<dbReference type="EMBL" id="BMAW01061007">
    <property type="protein sequence ID" value="GFT29252.1"/>
    <property type="molecule type" value="Genomic_DNA"/>
</dbReference>
<protein>
    <recommendedName>
        <fullName evidence="4">Secreted protein</fullName>
    </recommendedName>
</protein>
<keyword evidence="1" id="KW-0732">Signal</keyword>
<dbReference type="AlphaFoldDB" id="A0A8X6NR34"/>
<name>A0A8X6NR34_NEPPI</name>
<dbReference type="Proteomes" id="UP000887013">
    <property type="component" value="Unassembled WGS sequence"/>
</dbReference>
<accession>A0A8X6NR34</accession>
<evidence type="ECO:0000256" key="1">
    <source>
        <dbReference type="SAM" id="SignalP"/>
    </source>
</evidence>
<evidence type="ECO:0008006" key="4">
    <source>
        <dbReference type="Google" id="ProtNLM"/>
    </source>
</evidence>
<proteinExistence type="predicted"/>
<gene>
    <name evidence="2" type="primary">AVEN_75584_1</name>
    <name evidence="2" type="ORF">NPIL_679971</name>
</gene>
<comment type="caution">
    <text evidence="2">The sequence shown here is derived from an EMBL/GenBank/DDBJ whole genome shotgun (WGS) entry which is preliminary data.</text>
</comment>
<evidence type="ECO:0000313" key="2">
    <source>
        <dbReference type="EMBL" id="GFT29252.1"/>
    </source>
</evidence>
<dbReference type="OrthoDB" id="6431619at2759"/>
<organism evidence="2 3">
    <name type="scientific">Nephila pilipes</name>
    <name type="common">Giant wood spider</name>
    <name type="synonym">Nephila maculata</name>
    <dbReference type="NCBI Taxonomy" id="299642"/>
    <lineage>
        <taxon>Eukaryota</taxon>
        <taxon>Metazoa</taxon>
        <taxon>Ecdysozoa</taxon>
        <taxon>Arthropoda</taxon>
        <taxon>Chelicerata</taxon>
        <taxon>Arachnida</taxon>
        <taxon>Araneae</taxon>
        <taxon>Araneomorphae</taxon>
        <taxon>Entelegynae</taxon>
        <taxon>Araneoidea</taxon>
        <taxon>Nephilidae</taxon>
        <taxon>Nephila</taxon>
    </lineage>
</organism>
<reference evidence="2" key="1">
    <citation type="submission" date="2020-08" db="EMBL/GenBank/DDBJ databases">
        <title>Multicomponent nature underlies the extraordinary mechanical properties of spider dragline silk.</title>
        <authorList>
            <person name="Kono N."/>
            <person name="Nakamura H."/>
            <person name="Mori M."/>
            <person name="Yoshida Y."/>
            <person name="Ohtoshi R."/>
            <person name="Malay A.D."/>
            <person name="Moran D.A.P."/>
            <person name="Tomita M."/>
            <person name="Numata K."/>
            <person name="Arakawa K."/>
        </authorList>
    </citation>
    <scope>NUCLEOTIDE SEQUENCE</scope>
</reference>
<evidence type="ECO:0000313" key="3">
    <source>
        <dbReference type="Proteomes" id="UP000887013"/>
    </source>
</evidence>
<feature type="chain" id="PRO_5036504001" description="Secreted protein" evidence="1">
    <location>
        <begin position="23"/>
        <end position="252"/>
    </location>
</feature>
<sequence length="252" mass="28750">MDKILKSFVLLCVLLQGSSVLGFFQTCDMKRCHAPTLRDQLEAIDYIPTTEEQLESLCPPVLEALRCVAEQIEDCTKQGLFELAASENKTVALMGNLLLSIGKFVIDICDSNSELHRNYIASITCFKDLAVEPEATIKCHQEGNAVYALYAKSLDLLGQDESEAEERQDSEHWCMVTAYTFACFSAELQDKCGDVARTTFVDILKRFQSLKWNDCSDIDVHNLRTKFLDFLELEDDRRSIYSEVFNSRRRRK</sequence>
<keyword evidence="3" id="KW-1185">Reference proteome</keyword>
<feature type="signal peptide" evidence="1">
    <location>
        <begin position="1"/>
        <end position="22"/>
    </location>
</feature>